<evidence type="ECO:0000256" key="1">
    <source>
        <dbReference type="SAM" id="Phobius"/>
    </source>
</evidence>
<dbReference type="GO" id="GO:0006355">
    <property type="term" value="P:regulation of DNA-templated transcription"/>
    <property type="evidence" value="ECO:0007669"/>
    <property type="project" value="InterPro"/>
</dbReference>
<evidence type="ECO:0000313" key="2">
    <source>
        <dbReference type="EMBL" id="KAA3770645.1"/>
    </source>
</evidence>
<dbReference type="Gene3D" id="1.25.40.10">
    <property type="entry name" value="Tetratricopeptide repeat domain"/>
    <property type="match status" value="1"/>
</dbReference>
<organism evidence="2 3">
    <name type="scientific">Bacteroides salyersiae</name>
    <dbReference type="NCBI Taxonomy" id="291644"/>
    <lineage>
        <taxon>Bacteria</taxon>
        <taxon>Pseudomonadati</taxon>
        <taxon>Bacteroidota</taxon>
        <taxon>Bacteroidia</taxon>
        <taxon>Bacteroidales</taxon>
        <taxon>Bacteroidaceae</taxon>
        <taxon>Bacteroides</taxon>
    </lineage>
</organism>
<keyword evidence="1" id="KW-0472">Membrane</keyword>
<dbReference type="AlphaFoldDB" id="A0A7J4XPB9"/>
<dbReference type="Proteomes" id="UP000422221">
    <property type="component" value="Unassembled WGS sequence"/>
</dbReference>
<evidence type="ECO:0008006" key="4">
    <source>
        <dbReference type="Google" id="ProtNLM"/>
    </source>
</evidence>
<dbReference type="GO" id="GO:0003677">
    <property type="term" value="F:DNA binding"/>
    <property type="evidence" value="ECO:0007669"/>
    <property type="project" value="InterPro"/>
</dbReference>
<dbReference type="SUPFAM" id="SSF48452">
    <property type="entry name" value="TPR-like"/>
    <property type="match status" value="1"/>
</dbReference>
<proteinExistence type="predicted"/>
<sequence>MKKYISLSIIIAFIHIVYCESTSSKISEEYLYRGYTHQKLNHPDSARYFYQRIIDTDENMYTTADAYLHLSEIEEACGNYKEALRLLHINQNWQDSIHKTTQAEMMQQINALHVKHNTEKESMKKSIYLYRSELTAIGILLLVVVYILYKRKRKRKQPETKEILLRKSDIYARFHSINHESNSSITEKEWAELQKAIDDTYENFTGTLYALCKKLSPMELHICYLMKISISVTNMAYIVGRSKSAVSTTRNKLYEKLQGQKGTPEMLDQFIAKL</sequence>
<gene>
    <name evidence="2" type="ORF">F3F73_01465</name>
</gene>
<dbReference type="InterPro" id="IPR011990">
    <property type="entry name" value="TPR-like_helical_dom_sf"/>
</dbReference>
<evidence type="ECO:0000313" key="3">
    <source>
        <dbReference type="Proteomes" id="UP000422221"/>
    </source>
</evidence>
<keyword evidence="1" id="KW-0812">Transmembrane</keyword>
<dbReference type="SUPFAM" id="SSF46894">
    <property type="entry name" value="C-terminal effector domain of the bipartite response regulators"/>
    <property type="match status" value="1"/>
</dbReference>
<comment type="caution">
    <text evidence="2">The sequence shown here is derived from an EMBL/GenBank/DDBJ whole genome shotgun (WGS) entry which is preliminary data.</text>
</comment>
<dbReference type="EMBL" id="VWMK01000001">
    <property type="protein sequence ID" value="KAA3770645.1"/>
    <property type="molecule type" value="Genomic_DNA"/>
</dbReference>
<reference evidence="2 3" key="1">
    <citation type="journal article" date="2019" name="Nat. Med.">
        <title>A library of human gut bacterial isolates paired with longitudinal multiomics data enables mechanistic microbiome research.</title>
        <authorList>
            <person name="Poyet M."/>
            <person name="Groussin M."/>
            <person name="Gibbons S.M."/>
            <person name="Avila-Pacheco J."/>
            <person name="Jiang X."/>
            <person name="Kearney S.M."/>
            <person name="Perrotta A.R."/>
            <person name="Berdy B."/>
            <person name="Zhao S."/>
            <person name="Lieberman T.D."/>
            <person name="Swanson P.K."/>
            <person name="Smith M."/>
            <person name="Roesemann S."/>
            <person name="Alexander J.E."/>
            <person name="Rich S.A."/>
            <person name="Livny J."/>
            <person name="Vlamakis H."/>
            <person name="Clish C."/>
            <person name="Bullock K."/>
            <person name="Deik A."/>
            <person name="Scott J."/>
            <person name="Pierce K.A."/>
            <person name="Xavier R.J."/>
            <person name="Alm E.J."/>
        </authorList>
    </citation>
    <scope>NUCLEOTIDE SEQUENCE [LARGE SCALE GENOMIC DNA]</scope>
    <source>
        <strain evidence="2 3">BIOML-A10</strain>
    </source>
</reference>
<dbReference type="InterPro" id="IPR016032">
    <property type="entry name" value="Sig_transdc_resp-reg_C-effctor"/>
</dbReference>
<feature type="transmembrane region" description="Helical" evidence="1">
    <location>
        <begin position="128"/>
        <end position="149"/>
    </location>
</feature>
<keyword evidence="1" id="KW-1133">Transmembrane helix</keyword>
<dbReference type="RefSeq" id="WP_130057854.1">
    <property type="nucleotide sequence ID" value="NZ_CP081899.1"/>
</dbReference>
<protein>
    <recommendedName>
        <fullName evidence="4">Tetratricopeptide repeat protein</fullName>
    </recommendedName>
</protein>
<name>A0A7J4XPB9_9BACE</name>
<accession>A0A7J4XPB9</accession>